<organism evidence="2 3">
    <name type="scientific">Labedaea rhizosphaerae</name>
    <dbReference type="NCBI Taxonomy" id="598644"/>
    <lineage>
        <taxon>Bacteria</taxon>
        <taxon>Bacillati</taxon>
        <taxon>Actinomycetota</taxon>
        <taxon>Actinomycetes</taxon>
        <taxon>Pseudonocardiales</taxon>
        <taxon>Pseudonocardiaceae</taxon>
        <taxon>Labedaea</taxon>
    </lineage>
</organism>
<evidence type="ECO:0000313" key="2">
    <source>
        <dbReference type="EMBL" id="TDP96413.1"/>
    </source>
</evidence>
<dbReference type="AlphaFoldDB" id="A0A4R6SA91"/>
<dbReference type="Proteomes" id="UP000295444">
    <property type="component" value="Unassembled WGS sequence"/>
</dbReference>
<reference evidence="2 3" key="1">
    <citation type="submission" date="2019-03" db="EMBL/GenBank/DDBJ databases">
        <title>Genomic Encyclopedia of Type Strains, Phase IV (KMG-IV): sequencing the most valuable type-strain genomes for metagenomic binning, comparative biology and taxonomic classification.</title>
        <authorList>
            <person name="Goeker M."/>
        </authorList>
    </citation>
    <scope>NUCLEOTIDE SEQUENCE [LARGE SCALE GENOMIC DNA]</scope>
    <source>
        <strain evidence="2 3">DSM 45361</strain>
    </source>
</reference>
<proteinExistence type="predicted"/>
<dbReference type="EMBL" id="SNXZ01000004">
    <property type="protein sequence ID" value="TDP96413.1"/>
    <property type="molecule type" value="Genomic_DNA"/>
</dbReference>
<dbReference type="SUPFAM" id="SSF140453">
    <property type="entry name" value="EsxAB dimer-like"/>
    <property type="match status" value="1"/>
</dbReference>
<accession>A0A4R6SA91</accession>
<dbReference type="OrthoDB" id="3692636at2"/>
<keyword evidence="3" id="KW-1185">Reference proteome</keyword>
<feature type="region of interest" description="Disordered" evidence="1">
    <location>
        <begin position="342"/>
        <end position="392"/>
    </location>
</feature>
<gene>
    <name evidence="2" type="ORF">EV186_104400</name>
</gene>
<comment type="caution">
    <text evidence="2">The sequence shown here is derived from an EMBL/GenBank/DDBJ whole genome shotgun (WGS) entry which is preliminary data.</text>
</comment>
<dbReference type="InterPro" id="IPR036689">
    <property type="entry name" value="ESAT-6-like_sf"/>
</dbReference>
<evidence type="ECO:0000313" key="3">
    <source>
        <dbReference type="Proteomes" id="UP000295444"/>
    </source>
</evidence>
<feature type="region of interest" description="Disordered" evidence="1">
    <location>
        <begin position="1"/>
        <end position="28"/>
    </location>
</feature>
<protein>
    <submittedName>
        <fullName evidence="2">Uncharacterized protein</fullName>
    </submittedName>
</protein>
<evidence type="ECO:0000256" key="1">
    <source>
        <dbReference type="SAM" id="MobiDB-lite"/>
    </source>
</evidence>
<name>A0A4R6SA91_LABRH</name>
<sequence>MDAWDVPGGVPDGLLDGTDPGERPAPRRRAALGERHPYQSDVDYLRDVGERLELEGSTGEPTSKPVLDAGRFGLEFFHRFGRAYAEVTGTRADVTALARRYDAHRELNYARLRQDVERHRQVATTLDERILDFRNGASPVFEAWQGGAAEQAKSRFDAFLTRSEGVRDQFADLAGVLAVAVDTADRAVYEQAVGVADLWTDRVGTLTAADVEFAIDFARRCAAPEPGPLILDDEIRRVAGFCGIEVNPILCRLNQQTFRVLGEDVWSWLETVFVPFYRARADAVTAVCAATDTVIGGAWQALTAMLAEVDGAPFHGLFTEEPAAPSTVPVTAPIPVVAPVSEPPTDRFPVQQLAVQQPTEEPAEEPEIVIADDRPVPQTRADQPGGISSALG</sequence>
<dbReference type="RefSeq" id="WP_133851764.1">
    <property type="nucleotide sequence ID" value="NZ_SNXZ01000004.1"/>
</dbReference>